<feature type="chain" id="PRO_5046181620" evidence="1">
    <location>
        <begin position="26"/>
        <end position="167"/>
    </location>
</feature>
<dbReference type="RefSeq" id="WP_284279637.1">
    <property type="nucleotide sequence ID" value="NZ_BSOJ01000006.1"/>
</dbReference>
<proteinExistence type="predicted"/>
<dbReference type="CDD" id="cd02966">
    <property type="entry name" value="TlpA_like_family"/>
    <property type="match status" value="1"/>
</dbReference>
<dbReference type="InterPro" id="IPR013766">
    <property type="entry name" value="Thioredoxin_domain"/>
</dbReference>
<reference evidence="4" key="1">
    <citation type="journal article" date="2019" name="Int. J. Syst. Evol. Microbiol.">
        <title>The Global Catalogue of Microorganisms (GCM) 10K type strain sequencing project: providing services to taxonomists for standard genome sequencing and annotation.</title>
        <authorList>
            <consortium name="The Broad Institute Genomics Platform"/>
            <consortium name="The Broad Institute Genome Sequencing Center for Infectious Disease"/>
            <person name="Wu L."/>
            <person name="Ma J."/>
        </authorList>
    </citation>
    <scope>NUCLEOTIDE SEQUENCE [LARGE SCALE GENOMIC DNA]</scope>
    <source>
        <strain evidence="4">NBRC 105857</strain>
    </source>
</reference>
<keyword evidence="4" id="KW-1185">Reference proteome</keyword>
<dbReference type="InterPro" id="IPR050553">
    <property type="entry name" value="Thioredoxin_ResA/DsbE_sf"/>
</dbReference>
<dbReference type="EMBL" id="BSOJ01000006">
    <property type="protein sequence ID" value="GLR25296.1"/>
    <property type="molecule type" value="Genomic_DNA"/>
</dbReference>
<accession>A0ABQ5YP90</accession>
<dbReference type="InterPro" id="IPR036249">
    <property type="entry name" value="Thioredoxin-like_sf"/>
</dbReference>
<dbReference type="PROSITE" id="PS51257">
    <property type="entry name" value="PROKAR_LIPOPROTEIN"/>
    <property type="match status" value="1"/>
</dbReference>
<organism evidence="3 4">
    <name type="scientific">Limnobacter litoralis</name>
    <dbReference type="NCBI Taxonomy" id="481366"/>
    <lineage>
        <taxon>Bacteria</taxon>
        <taxon>Pseudomonadati</taxon>
        <taxon>Pseudomonadota</taxon>
        <taxon>Betaproteobacteria</taxon>
        <taxon>Burkholderiales</taxon>
        <taxon>Burkholderiaceae</taxon>
        <taxon>Limnobacter</taxon>
    </lineage>
</organism>
<dbReference type="InterPro" id="IPR013740">
    <property type="entry name" value="Redoxin"/>
</dbReference>
<name>A0ABQ5YP90_9BURK</name>
<gene>
    <name evidence="3" type="ORF">GCM10007875_03840</name>
</gene>
<evidence type="ECO:0000256" key="1">
    <source>
        <dbReference type="SAM" id="SignalP"/>
    </source>
</evidence>
<feature type="domain" description="Thioredoxin" evidence="2">
    <location>
        <begin position="24"/>
        <end position="164"/>
    </location>
</feature>
<dbReference type="PANTHER" id="PTHR42852">
    <property type="entry name" value="THIOL:DISULFIDE INTERCHANGE PROTEIN DSBE"/>
    <property type="match status" value="1"/>
</dbReference>
<sequence>MMNRQLKTAARTLALLVLMSGLTGCFDKSAPKIAFKTIEGTTLTPADYAGKVVFVNFWATSCTTCVQEMPGVVDTYNQFKGRGFKTIAVAMSYDRPDYVVNFAKTRNLPFDVALDLDGSAAKAYNNVQVTPTSYLLDKKGNIIKTYVGQPDFKALHALIDQALSDKG</sequence>
<evidence type="ECO:0000313" key="4">
    <source>
        <dbReference type="Proteomes" id="UP001156664"/>
    </source>
</evidence>
<dbReference type="Proteomes" id="UP001156664">
    <property type="component" value="Unassembled WGS sequence"/>
</dbReference>
<dbReference type="Gene3D" id="3.40.30.10">
    <property type="entry name" value="Glutaredoxin"/>
    <property type="match status" value="1"/>
</dbReference>
<dbReference type="SUPFAM" id="SSF52833">
    <property type="entry name" value="Thioredoxin-like"/>
    <property type="match status" value="1"/>
</dbReference>
<dbReference type="PANTHER" id="PTHR42852:SF18">
    <property type="entry name" value="CHROMOSOME UNDETERMINED SCAFFOLD_47, WHOLE GENOME SHOTGUN SEQUENCE"/>
    <property type="match status" value="1"/>
</dbReference>
<evidence type="ECO:0000313" key="3">
    <source>
        <dbReference type="EMBL" id="GLR25296.1"/>
    </source>
</evidence>
<dbReference type="PROSITE" id="PS51352">
    <property type="entry name" value="THIOREDOXIN_2"/>
    <property type="match status" value="1"/>
</dbReference>
<protein>
    <submittedName>
        <fullName evidence="3">Thioredoxin</fullName>
    </submittedName>
</protein>
<dbReference type="Pfam" id="PF08534">
    <property type="entry name" value="Redoxin"/>
    <property type="match status" value="1"/>
</dbReference>
<feature type="signal peptide" evidence="1">
    <location>
        <begin position="1"/>
        <end position="25"/>
    </location>
</feature>
<keyword evidence="1" id="KW-0732">Signal</keyword>
<comment type="caution">
    <text evidence="3">The sequence shown here is derived from an EMBL/GenBank/DDBJ whole genome shotgun (WGS) entry which is preliminary data.</text>
</comment>
<evidence type="ECO:0000259" key="2">
    <source>
        <dbReference type="PROSITE" id="PS51352"/>
    </source>
</evidence>